<feature type="domain" description="TonB-dependent receptor plug" evidence="12">
    <location>
        <begin position="39"/>
        <end position="139"/>
    </location>
</feature>
<protein>
    <submittedName>
        <fullName evidence="13">TonB-dependent receptor</fullName>
    </submittedName>
</protein>
<evidence type="ECO:0000256" key="7">
    <source>
        <dbReference type="ARBA" id="ARBA00023237"/>
    </source>
</evidence>
<dbReference type="Pfam" id="PF00593">
    <property type="entry name" value="TonB_dep_Rec_b-barrel"/>
    <property type="match status" value="1"/>
</dbReference>
<keyword evidence="6 8" id="KW-0472">Membrane</keyword>
<evidence type="ECO:0000256" key="2">
    <source>
        <dbReference type="ARBA" id="ARBA00022448"/>
    </source>
</evidence>
<evidence type="ECO:0000256" key="8">
    <source>
        <dbReference type="PROSITE-ProRule" id="PRU01360"/>
    </source>
</evidence>
<proteinExistence type="inferred from homology"/>
<evidence type="ECO:0000259" key="11">
    <source>
        <dbReference type="Pfam" id="PF00593"/>
    </source>
</evidence>
<keyword evidence="14" id="KW-1185">Reference proteome</keyword>
<dbReference type="RefSeq" id="WP_134776641.1">
    <property type="nucleotide sequence ID" value="NZ_JAYLLN010000042.1"/>
</dbReference>
<keyword evidence="7 8" id="KW-0998">Cell outer membrane</keyword>
<dbReference type="Pfam" id="PF07715">
    <property type="entry name" value="Plug"/>
    <property type="match status" value="1"/>
</dbReference>
<dbReference type="InterPro" id="IPR039426">
    <property type="entry name" value="TonB-dep_rcpt-like"/>
</dbReference>
<feature type="chain" id="PRO_5047063540" evidence="10">
    <location>
        <begin position="20"/>
        <end position="690"/>
    </location>
</feature>
<dbReference type="PANTHER" id="PTHR30069:SF40">
    <property type="entry name" value="TONB-DEPENDENT RECEPTOR NMB0964-RELATED"/>
    <property type="match status" value="1"/>
</dbReference>
<evidence type="ECO:0000313" key="13">
    <source>
        <dbReference type="EMBL" id="MEI5986070.1"/>
    </source>
</evidence>
<dbReference type="InterPro" id="IPR000531">
    <property type="entry name" value="Beta-barrel_TonB"/>
</dbReference>
<comment type="caution">
    <text evidence="13">The sequence shown here is derived from an EMBL/GenBank/DDBJ whole genome shotgun (WGS) entry which is preliminary data.</text>
</comment>
<dbReference type="EMBL" id="JAYLLN010000042">
    <property type="protein sequence ID" value="MEI5986070.1"/>
    <property type="molecule type" value="Genomic_DNA"/>
</dbReference>
<organism evidence="13 14">
    <name type="scientific">Sphingobacterium tenebrionis</name>
    <dbReference type="NCBI Taxonomy" id="3111775"/>
    <lineage>
        <taxon>Bacteria</taxon>
        <taxon>Pseudomonadati</taxon>
        <taxon>Bacteroidota</taxon>
        <taxon>Sphingobacteriia</taxon>
        <taxon>Sphingobacteriales</taxon>
        <taxon>Sphingobacteriaceae</taxon>
        <taxon>Sphingobacterium</taxon>
    </lineage>
</organism>
<keyword evidence="5 9" id="KW-0798">TonB box</keyword>
<evidence type="ECO:0000313" key="14">
    <source>
        <dbReference type="Proteomes" id="UP001363035"/>
    </source>
</evidence>
<dbReference type="Gene3D" id="2.40.170.20">
    <property type="entry name" value="TonB-dependent receptor, beta-barrel domain"/>
    <property type="match status" value="1"/>
</dbReference>
<name>A0ABU8IA71_9SPHI</name>
<dbReference type="InterPro" id="IPR037066">
    <property type="entry name" value="Plug_dom_sf"/>
</dbReference>
<evidence type="ECO:0000256" key="3">
    <source>
        <dbReference type="ARBA" id="ARBA00022452"/>
    </source>
</evidence>
<feature type="signal peptide" evidence="10">
    <location>
        <begin position="1"/>
        <end position="19"/>
    </location>
</feature>
<gene>
    <name evidence="13" type="ORF">VJ786_14285</name>
</gene>
<feature type="domain" description="TonB-dependent receptor-like beta-barrel" evidence="11">
    <location>
        <begin position="260"/>
        <end position="659"/>
    </location>
</feature>
<keyword evidence="2 8" id="KW-0813">Transport</keyword>
<comment type="similarity">
    <text evidence="8 9">Belongs to the TonB-dependent receptor family.</text>
</comment>
<accession>A0ABU8IA71</accession>
<keyword evidence="10" id="KW-0732">Signal</keyword>
<keyword evidence="13" id="KW-0675">Receptor</keyword>
<dbReference type="Proteomes" id="UP001363035">
    <property type="component" value="Unassembled WGS sequence"/>
</dbReference>
<dbReference type="InterPro" id="IPR012910">
    <property type="entry name" value="Plug_dom"/>
</dbReference>
<sequence length="690" mass="78562">MLRILFLCMMLGPWTVILAQHHETIEEVKVSAKRHEQGTAVRQNLSQEEIDESKGKTLAERFSNLSGVSLLSSGHSILKPVINGLHSNRILMLNQGVKHEGQQWGMEHAPEIDPFSADDFELIKGAQAVRYGADALAGVLISKSRSIKTDSLHGAIDLLGFSNGRGFSGNVLLEGGLKSISNLGWKAQLSGKKLGNSKTADYYLGNTGVQELNFSGQVQYKLANHAFDAYYSRFQTELGVFYGAHVGNINDILARIAHGEPLEHYDFSYDIQAPKQDVSHQLARLNYQYSFGNDLRLEAQYGWQRNHRKEFDRRRAVADDVPMADMVLDNHSLELLLKKKGYTIGMQAGNQVNNNTPGTGTTPIIPNFESWSIGLFGMHQQVWDRFLLELGWRYDFRYFDAAGYRYRYNDPNESIPQQYLLTDQRNFHNFSGSVGGKYQLDSKWAIRSNVGLAWRAPTANELYADGVHHGAGIYEIGDLDLKAEQGLKWVNSISREADDFAFQLDGYAQYIANYIYSTPNPDSVRQTIRGTFPVFSYTQHNALFFGLDLNAKWAFLDHWQYQINAGLVRAKNLSMDSYLPYIPSDQFTQSLAWSYAPQDKGYVKLSHQFVAKQNRYEAGTDFMAPPPAYHLMHVHVYKAFRLGRETNQLVNLGLRVENIFNNQYKDYMDRFRYYAHRPGRNFILSINYTF</sequence>
<keyword evidence="3 8" id="KW-1134">Transmembrane beta strand</keyword>
<dbReference type="PROSITE" id="PS52016">
    <property type="entry name" value="TONB_DEPENDENT_REC_3"/>
    <property type="match status" value="1"/>
</dbReference>
<evidence type="ECO:0000256" key="6">
    <source>
        <dbReference type="ARBA" id="ARBA00023136"/>
    </source>
</evidence>
<dbReference type="SUPFAM" id="SSF56935">
    <property type="entry name" value="Porins"/>
    <property type="match status" value="1"/>
</dbReference>
<dbReference type="Gene3D" id="2.170.130.10">
    <property type="entry name" value="TonB-dependent receptor, plug domain"/>
    <property type="match status" value="1"/>
</dbReference>
<evidence type="ECO:0000256" key="4">
    <source>
        <dbReference type="ARBA" id="ARBA00022692"/>
    </source>
</evidence>
<keyword evidence="4 8" id="KW-0812">Transmembrane</keyword>
<dbReference type="PANTHER" id="PTHR30069">
    <property type="entry name" value="TONB-DEPENDENT OUTER MEMBRANE RECEPTOR"/>
    <property type="match status" value="1"/>
</dbReference>
<evidence type="ECO:0000256" key="9">
    <source>
        <dbReference type="RuleBase" id="RU003357"/>
    </source>
</evidence>
<evidence type="ECO:0000256" key="1">
    <source>
        <dbReference type="ARBA" id="ARBA00004571"/>
    </source>
</evidence>
<evidence type="ECO:0000256" key="5">
    <source>
        <dbReference type="ARBA" id="ARBA00023077"/>
    </source>
</evidence>
<comment type="subcellular location">
    <subcellularLocation>
        <location evidence="1 8">Cell outer membrane</location>
        <topology evidence="1 8">Multi-pass membrane protein</topology>
    </subcellularLocation>
</comment>
<dbReference type="InterPro" id="IPR036942">
    <property type="entry name" value="Beta-barrel_TonB_sf"/>
</dbReference>
<reference evidence="13 14" key="1">
    <citation type="submission" date="2024-01" db="EMBL/GenBank/DDBJ databases">
        <title>Sphingobacterium tenebrionis sp. nov., a novel endophyte isolated from tenebrio molitor intestines.</title>
        <authorList>
            <person name="Zhang C."/>
        </authorList>
    </citation>
    <scope>NUCLEOTIDE SEQUENCE [LARGE SCALE GENOMIC DNA]</scope>
    <source>
        <strain evidence="13 14">PU5-4</strain>
    </source>
</reference>
<evidence type="ECO:0000256" key="10">
    <source>
        <dbReference type="SAM" id="SignalP"/>
    </source>
</evidence>
<evidence type="ECO:0000259" key="12">
    <source>
        <dbReference type="Pfam" id="PF07715"/>
    </source>
</evidence>